<feature type="domain" description="Beta-Casp" evidence="3">
    <location>
        <begin position="248"/>
        <end position="367"/>
    </location>
</feature>
<dbReference type="Pfam" id="PF00753">
    <property type="entry name" value="Lactamase_B"/>
    <property type="match status" value="1"/>
</dbReference>
<protein>
    <submittedName>
        <fullName evidence="4">mRNA 3'-end processing factor</fullName>
    </submittedName>
</protein>
<dbReference type="PANTHER" id="PTHR11203:SF37">
    <property type="entry name" value="INTEGRATOR COMPLEX SUBUNIT 11"/>
    <property type="match status" value="1"/>
</dbReference>
<organism evidence="4 5">
    <name type="scientific">Stenotrophomonas koreensis</name>
    <dbReference type="NCBI Taxonomy" id="266128"/>
    <lineage>
        <taxon>Bacteria</taxon>
        <taxon>Pseudomonadati</taxon>
        <taxon>Pseudomonadota</taxon>
        <taxon>Gammaproteobacteria</taxon>
        <taxon>Lysobacterales</taxon>
        <taxon>Lysobacteraceae</taxon>
        <taxon>Stenotrophomonas</taxon>
    </lineage>
</organism>
<dbReference type="EMBL" id="LDJH01000012">
    <property type="protein sequence ID" value="KRG58121.1"/>
    <property type="molecule type" value="Genomic_DNA"/>
</dbReference>
<dbReference type="InterPro" id="IPR050698">
    <property type="entry name" value="MBL"/>
</dbReference>
<dbReference type="AlphaFoldDB" id="A0A0R0BMG3"/>
<dbReference type="InterPro" id="IPR036866">
    <property type="entry name" value="RibonucZ/Hydroxyglut_hydro"/>
</dbReference>
<proteinExistence type="predicted"/>
<evidence type="ECO:0000256" key="1">
    <source>
        <dbReference type="ARBA" id="ARBA00022801"/>
    </source>
</evidence>
<evidence type="ECO:0000313" key="5">
    <source>
        <dbReference type="Proteomes" id="UP000051254"/>
    </source>
</evidence>
<dbReference type="InterPro" id="IPR022712">
    <property type="entry name" value="Beta_Casp"/>
</dbReference>
<dbReference type="PANTHER" id="PTHR11203">
    <property type="entry name" value="CLEAVAGE AND POLYADENYLATION SPECIFICITY FACTOR FAMILY MEMBER"/>
    <property type="match status" value="1"/>
</dbReference>
<accession>A0A0R0BMG3</accession>
<dbReference type="RefSeq" id="WP_057665480.1">
    <property type="nucleotide sequence ID" value="NZ_LDJH01000012.1"/>
</dbReference>
<keyword evidence="1" id="KW-0378">Hydrolase</keyword>
<dbReference type="GO" id="GO:0004521">
    <property type="term" value="F:RNA endonuclease activity"/>
    <property type="evidence" value="ECO:0007669"/>
    <property type="project" value="TreeGrafter"/>
</dbReference>
<dbReference type="GO" id="GO:0016787">
    <property type="term" value="F:hydrolase activity"/>
    <property type="evidence" value="ECO:0007669"/>
    <property type="project" value="UniProtKB-KW"/>
</dbReference>
<dbReference type="SMART" id="SM01027">
    <property type="entry name" value="Beta-Casp"/>
    <property type="match status" value="1"/>
</dbReference>
<dbReference type="InterPro" id="IPR011108">
    <property type="entry name" value="RMMBL"/>
</dbReference>
<keyword evidence="5" id="KW-1185">Reference proteome</keyword>
<evidence type="ECO:0000313" key="4">
    <source>
        <dbReference type="EMBL" id="KRG58121.1"/>
    </source>
</evidence>
<feature type="domain" description="Metallo-beta-lactamase" evidence="2">
    <location>
        <begin position="14"/>
        <end position="236"/>
    </location>
</feature>
<dbReference type="SUPFAM" id="SSF56281">
    <property type="entry name" value="Metallo-hydrolase/oxidoreductase"/>
    <property type="match status" value="1"/>
</dbReference>
<dbReference type="InterPro" id="IPR001279">
    <property type="entry name" value="Metallo-B-lactamas"/>
</dbReference>
<dbReference type="CDD" id="cd16295">
    <property type="entry name" value="TTHA0252-CPSF-like_MBL-fold"/>
    <property type="match status" value="1"/>
</dbReference>
<dbReference type="OrthoDB" id="9803916at2"/>
<name>A0A0R0BMG3_9GAMM</name>
<dbReference type="Pfam" id="PF10996">
    <property type="entry name" value="Beta-Casp"/>
    <property type="match status" value="1"/>
</dbReference>
<dbReference type="PATRIC" id="fig|266128.3.peg.354"/>
<dbReference type="STRING" id="266128.ABB25_07420"/>
<dbReference type="Gene3D" id="3.60.15.10">
    <property type="entry name" value="Ribonuclease Z/Hydroxyacylglutathione hydrolase-like"/>
    <property type="match status" value="1"/>
</dbReference>
<reference evidence="4 5" key="1">
    <citation type="submission" date="2015-05" db="EMBL/GenBank/DDBJ databases">
        <title>Genome sequencing and analysis of members of genus Stenotrophomonas.</title>
        <authorList>
            <person name="Patil P.P."/>
            <person name="Midha S."/>
            <person name="Patil P.B."/>
        </authorList>
    </citation>
    <scope>NUCLEOTIDE SEQUENCE [LARGE SCALE GENOMIC DNA]</scope>
    <source>
        <strain evidence="4 5">DSM 17805</strain>
    </source>
</reference>
<dbReference type="Pfam" id="PF07521">
    <property type="entry name" value="RMMBL"/>
    <property type="match status" value="1"/>
</dbReference>
<dbReference type="SMART" id="SM00849">
    <property type="entry name" value="Lactamase_B"/>
    <property type="match status" value="1"/>
</dbReference>
<evidence type="ECO:0000259" key="3">
    <source>
        <dbReference type="SMART" id="SM01027"/>
    </source>
</evidence>
<comment type="caution">
    <text evidence="4">The sequence shown here is derived from an EMBL/GenBank/DDBJ whole genome shotgun (WGS) entry which is preliminary data.</text>
</comment>
<sequence>MLSLTCLGGAGTVTGSKHLLTSGDTRLLVDCGLFQGLKNLRELNWEPLPVAPRSIDAVVLTHAHLDHCGYLPRLLLDGFNGRIHTSAASRDVAELILRDSGHLQEKDADFANRKGFAGNKPALPLYTEHDALRTMQSFTSVPWHQPVPLPGDATLTLRRAGHILGAATAQIDIAGTRIVFSGDLGRYDDPLMHDPEPVAEADYVVIESTYGDRLHSRQDPTEALGEVIERTVLRGGTVVIPAFAVGRAQELLYHIWKLKQGGRLKNVPVYMDSPMAINAGSVFQRHPDEHRLTHYDSVAVGAAATAVREVEHSKALSANRYPKVIISASGMATGGRVLHHIAAYAGDHRNTLLFSGFQAAGTRGRKLLEGAREIKLLGRIIPINAEVQELPMLSAHADSNELMRWLSGFTRPPRKVFIVHGEPEAADALRWRIKQELGWPASVPLQDRSYSL</sequence>
<dbReference type="Proteomes" id="UP000051254">
    <property type="component" value="Unassembled WGS sequence"/>
</dbReference>
<evidence type="ECO:0000259" key="2">
    <source>
        <dbReference type="SMART" id="SM00849"/>
    </source>
</evidence>
<dbReference type="Gene3D" id="3.40.50.10890">
    <property type="match status" value="1"/>
</dbReference>
<gene>
    <name evidence="4" type="ORF">ABB25_07420</name>
</gene>